<dbReference type="InterPro" id="IPR058727">
    <property type="entry name" value="Helical_Vwde"/>
</dbReference>
<dbReference type="InterPro" id="IPR001846">
    <property type="entry name" value="VWF_type-D"/>
</dbReference>
<dbReference type="InterPro" id="IPR000742">
    <property type="entry name" value="EGF"/>
</dbReference>
<evidence type="ECO:0000313" key="7">
    <source>
        <dbReference type="EMBL" id="CAI9738780.1"/>
    </source>
</evidence>
<evidence type="ECO:0000313" key="8">
    <source>
        <dbReference type="Proteomes" id="UP001162480"/>
    </source>
</evidence>
<dbReference type="PROSITE" id="PS01186">
    <property type="entry name" value="EGF_2"/>
    <property type="match status" value="3"/>
</dbReference>
<keyword evidence="1 4" id="KW-0732">Signal</keyword>
<dbReference type="SMART" id="SM00216">
    <property type="entry name" value="VWD"/>
    <property type="match status" value="6"/>
</dbReference>
<feature type="domain" description="VWFD" evidence="6">
    <location>
        <begin position="4984"/>
        <end position="5168"/>
    </location>
</feature>
<feature type="chain" id="PRO_5041367791" evidence="4">
    <location>
        <begin position="23"/>
        <end position="6425"/>
    </location>
</feature>
<dbReference type="InterPro" id="IPR003609">
    <property type="entry name" value="Pan_app"/>
</dbReference>
<dbReference type="InterPro" id="IPR013783">
    <property type="entry name" value="Ig-like_fold"/>
</dbReference>
<dbReference type="Pfam" id="PF18720">
    <property type="entry name" value="EGF_Tenascin"/>
    <property type="match status" value="1"/>
</dbReference>
<accession>A0AA36BQX1</accession>
<dbReference type="EMBL" id="OX597835">
    <property type="protein sequence ID" value="CAI9738780.1"/>
    <property type="molecule type" value="Genomic_DNA"/>
</dbReference>
<dbReference type="Gene3D" id="2.10.25.10">
    <property type="entry name" value="Laminin"/>
    <property type="match status" value="5"/>
</dbReference>
<dbReference type="PANTHER" id="PTHR14949:SF54">
    <property type="entry name" value="VWFD DOMAIN-CONTAINING PROTEIN"/>
    <property type="match status" value="1"/>
</dbReference>
<dbReference type="InterPro" id="IPR041161">
    <property type="entry name" value="EGF_Tenascin"/>
</dbReference>
<dbReference type="Pfam" id="PF23106">
    <property type="entry name" value="EGF_Teneurin"/>
    <property type="match status" value="1"/>
</dbReference>
<dbReference type="SMART" id="SM00473">
    <property type="entry name" value="PAN_AP"/>
    <property type="match status" value="2"/>
</dbReference>
<dbReference type="SMART" id="SM00181">
    <property type="entry name" value="EGF"/>
    <property type="match status" value="7"/>
</dbReference>
<evidence type="ECO:0000256" key="4">
    <source>
        <dbReference type="SAM" id="SignalP"/>
    </source>
</evidence>
<organism evidence="7 8">
    <name type="scientific">Octopus vulgaris</name>
    <name type="common">Common octopus</name>
    <dbReference type="NCBI Taxonomy" id="6645"/>
    <lineage>
        <taxon>Eukaryota</taxon>
        <taxon>Metazoa</taxon>
        <taxon>Spiralia</taxon>
        <taxon>Lophotrochozoa</taxon>
        <taxon>Mollusca</taxon>
        <taxon>Cephalopoda</taxon>
        <taxon>Coleoidea</taxon>
        <taxon>Octopodiformes</taxon>
        <taxon>Octopoda</taxon>
        <taxon>Incirrata</taxon>
        <taxon>Octopodidae</taxon>
        <taxon>Octopus</taxon>
    </lineage>
</organism>
<keyword evidence="3" id="KW-0325">Glycoprotein</keyword>
<dbReference type="GO" id="GO:0005576">
    <property type="term" value="C:extracellular region"/>
    <property type="evidence" value="ECO:0007669"/>
    <property type="project" value="TreeGrafter"/>
</dbReference>
<dbReference type="Gene3D" id="2.60.40.10">
    <property type="entry name" value="Immunoglobulins"/>
    <property type="match status" value="1"/>
</dbReference>
<feature type="signal peptide" evidence="4">
    <location>
        <begin position="1"/>
        <end position="22"/>
    </location>
</feature>
<dbReference type="Gene3D" id="2.60.120.260">
    <property type="entry name" value="Galactose-binding domain-like"/>
    <property type="match status" value="2"/>
</dbReference>
<gene>
    <name evidence="7" type="ORF">OCTVUL_1B029968</name>
</gene>
<dbReference type="PROSITE" id="PS51233">
    <property type="entry name" value="VWFD"/>
    <property type="match status" value="6"/>
</dbReference>
<dbReference type="Pfam" id="PF26129">
    <property type="entry name" value="Vwde"/>
    <property type="match status" value="6"/>
</dbReference>
<keyword evidence="2" id="KW-1015">Disulfide bond</keyword>
<feature type="domain" description="VWFD" evidence="6">
    <location>
        <begin position="3585"/>
        <end position="3778"/>
    </location>
</feature>
<feature type="domain" description="VWFD" evidence="6">
    <location>
        <begin position="1374"/>
        <end position="1569"/>
    </location>
</feature>
<dbReference type="Gene3D" id="3.50.4.10">
    <property type="entry name" value="Hepatocyte Growth Factor"/>
    <property type="match status" value="1"/>
</dbReference>
<dbReference type="Pfam" id="PF00094">
    <property type="entry name" value="VWD"/>
    <property type="match status" value="6"/>
</dbReference>
<feature type="domain" description="VWFD" evidence="6">
    <location>
        <begin position="2867"/>
        <end position="3059"/>
    </location>
</feature>
<dbReference type="FunFam" id="2.10.25.10:FF:000001">
    <property type="entry name" value="Tenascin C"/>
    <property type="match status" value="1"/>
</dbReference>
<evidence type="ECO:0000256" key="3">
    <source>
        <dbReference type="ARBA" id="ARBA00023180"/>
    </source>
</evidence>
<evidence type="ECO:0000259" key="5">
    <source>
        <dbReference type="PROSITE" id="PS50948"/>
    </source>
</evidence>
<dbReference type="InterPro" id="IPR050969">
    <property type="entry name" value="Dev_Signal_Modulators"/>
</dbReference>
<dbReference type="GO" id="GO:0005102">
    <property type="term" value="F:signaling receptor binding"/>
    <property type="evidence" value="ECO:0007669"/>
    <property type="project" value="TreeGrafter"/>
</dbReference>
<keyword evidence="8" id="KW-1185">Reference proteome</keyword>
<reference evidence="7" key="1">
    <citation type="submission" date="2023-08" db="EMBL/GenBank/DDBJ databases">
        <authorList>
            <person name="Alioto T."/>
            <person name="Alioto T."/>
            <person name="Gomez Garrido J."/>
        </authorList>
    </citation>
    <scope>NUCLEOTIDE SEQUENCE</scope>
</reference>
<feature type="domain" description="VWFD" evidence="6">
    <location>
        <begin position="406"/>
        <end position="590"/>
    </location>
</feature>
<name>A0AA36BQX1_OCTVU</name>
<feature type="domain" description="Apple" evidence="5">
    <location>
        <begin position="1950"/>
        <end position="2034"/>
    </location>
</feature>
<dbReference type="InterPro" id="IPR008979">
    <property type="entry name" value="Galactose-bd-like_sf"/>
</dbReference>
<evidence type="ECO:0000259" key="6">
    <source>
        <dbReference type="PROSITE" id="PS51233"/>
    </source>
</evidence>
<proteinExistence type="predicted"/>
<dbReference type="PROSITE" id="PS50948">
    <property type="entry name" value="PAN"/>
    <property type="match status" value="2"/>
</dbReference>
<evidence type="ECO:0000256" key="2">
    <source>
        <dbReference type="ARBA" id="ARBA00023157"/>
    </source>
</evidence>
<dbReference type="GO" id="GO:0009986">
    <property type="term" value="C:cell surface"/>
    <property type="evidence" value="ECO:0007669"/>
    <property type="project" value="TreeGrafter"/>
</dbReference>
<protein>
    <submittedName>
        <fullName evidence="7">Willebrand factor D and EGF domain-containing</fullName>
    </submittedName>
</protein>
<dbReference type="SUPFAM" id="SSF57414">
    <property type="entry name" value="Hairpin loop containing domain-like"/>
    <property type="match status" value="2"/>
</dbReference>
<dbReference type="Proteomes" id="UP001162480">
    <property type="component" value="Chromosome 22"/>
</dbReference>
<dbReference type="SUPFAM" id="SSF49785">
    <property type="entry name" value="Galactose-binding domain-like"/>
    <property type="match status" value="1"/>
</dbReference>
<dbReference type="PANTHER" id="PTHR14949">
    <property type="entry name" value="EGF-LIKE-DOMAIN, MULTIPLE 7, 8"/>
    <property type="match status" value="1"/>
</dbReference>
<sequence length="6425" mass="725196">MTLATLPWSCFILWLLLVSSQALLISNTNGFLRASSTQTGLSLTQSILGCCPNSFEGWCSAKTTAGEWLEIYYEYPVLISKLSLYAPNQGTNYAKQFRFEVETADSKPGQSQKLEDTVKLDAQNGSAEINFGNILARRIRIIVVDFETRPCFRFKLTASETKDLIPVKNIPSPVIELEYVSEKNMKLHCKPNVAEVPGILYSFRAFWKNEPLSQPVFVQNPKPVIKEVSEENIFSNYLRCSLTACYASNCTNTTSLQTNSSAFQPQIQITNEDPIVVEEGKETKDLRFKCNVPPHLVCMNAHKPRNCRVTFQISSKEMGIKCPNQKFLPQIAFEANTISAETSCNISLTQENWQQDQIIPVYGIADGYIDGNTMTNVTVSAKAGHTQLPYMSAFTKITTIDNEKSSVCISLNQAQISTFDGRIYNNHLEGEFVFYKHKSLPYSVNVFYQNCTHNAPCSCGAAIKAGDDVLLIDKCQKKENSVNEHLNVKLYQIGELESQFRIEKYENGRYYKVILPHGTEIFVGDSYANSANVWVYSSFHDYKNTEGLCGVYDDKQDNDLKHSDDSYTQTNTTFPTKFSQSWRVKESESLYSGVCKPVNFKKGSTEYCTSCTDAQICVSELSHFQPCNTTGNDITSEMESQKLDPYNCYSSVEFVDEFHYNPDFVSSSLPPWSDDEFSETDARKFCQTYLKDKTSFAPCTTNIGINITREIESCIINIQITKDVKWAPVMLESMLLRCNRKLHRMVLAQQEDLKLIEAMASICPNDCSDNGNCEKGNCQCSAPYAGDDCSVDLEMAPQISYLQNNGICHDLEENSCTWVSVYGGPFLENQTECHISQLQLKPDGATTVSNMTKKAMFKNYNEVKCPLPSKGYFRVAVSFNRNKTSNFKTFMSFNPICLDCDVELETCKQKKNTCIIKGECYMAQEKSSAFSEFECNPFQNPTNWSKAQVPCNPTWSVNKEKKIAFHDNLIISNVSNADICRQHCIKEVAFVCMSSEYTDTLKECRLSKYRGSDVVDYFLPSKEDELAELYCSNDFCKLKKRMFKAQMSMAVVAPSDLKINNVWTSNQCIFYCKNQCQYATYNAKRHLCLLYNKTDVKMAQAIGWNTYTLKCGNDDLSSKEGVPPQAEEVKVMPSFNSTIDIFTCHFDESSLQQDPSNMIKVDYIWEFENFVVPQKISSNILPKEYVNKLKYGSEVRCAVSLCYKKNCEKSRSTLSWSEKYRVEVKVTNLTDDIVLKEGHVGVYFMLQATAPPKILGAGVLSGDQEFWSVTVDLDYGVNGSVLRCPSRVVIPQVVLAWHVKDSPSIRSSCQINIQADNWNSVYVLNLKAVADNKIDGNKLGYIKMTANYKQSTSQSIKLWEETRKLSVIDLDRPAVCMSLNDPHMTTFDGTYYNNFNLGEFILYRHTTLPYEVRAFYRPCNGHASCNCAVAIKVNDDVFVVSKCNANHTVTSTYEPITFKMYQFGSLTPGFRVHIHDDGRKFVSTLPTGTKIIIRPSNTYITDFINIWIKPSTADFNQTEGLCGTFDDDKSNDLTLADGTVYKSNELRPDTFSLTWRVDLKDTIYNGFCPEGDEDFEINEVPLYCSCESGSSTCDNNRDIFFCPFENDGKDITEDLKQRLTFPAKCLKMVNLKLDPPFTYDDAYIYGWPTDSGKTFNDADYTCRRPYEIIQSCKSFKGVYYEFAKKSCIEDIQMTDDTRWEHIVSESIKEQCELVVQSNISLWTKDGQLPLDVTKHFCPTVRCQSHGTCVNGTCICSEGYAGVDCSENIKKPPELMLIESDGFCDEQLMACDSIIVYGKNVPSNQNLTCIFKIHKQLSDKQFANCDIPDSVPLYSITLLQKFEQTERIVTVPAQEITYNIIDCPTDKISSAEFSVSLNSNLQVSSNKLDGTIVHTGCFECDENYRNCVYKETHCYIDYTCYEKGEFNHKESRLYCDPEIDARVWQTSKDLCQGLDLMWRRQKGAFLNVNPKEVLKSVQDVNACKNACMSKRDYTCKSINYIENLKECYLNAEDFVDFPNKLDTSVKDSEYHEWKCKNDPPSLMFASPTVNVSRKDHKIQCHLPNLSKNVTNATYYVRWMLNEDIVDQTTLIANGSQKVVTLDDKLTSNMLYGTQVRCSVSICEKNDCLNSSVSEKISEPLTLSIEVISPKYIELMEGTNSTDILLTTSVPASLYCGEFCSIRVSVALVETENGHRCGKKVAQATTLLKGMKCMYEIPKDKWWLPLAIPFKAKNDMISDPDQTRDLKLTVNVYQNNSLVKNLKQETLKLKIINRDRQAVCIAFSPIITNFNYSFYEFPYAGEFLLYHNRQFQHKVHIFNRYCKNKATCTCAIGVQSGVDVVVFNRCSPDLDSQTWTPFQLKSYLKNGANFSDGTEIRRIADGKIYKVIFSTGTVVTVNVGTIPHYISARIEASPSDLQNTEGLCGMYDDNGMISQSSPLSYRVNSASSIYSGYCGNARSLPETEYCDCIDGETPVCGKQQDRIYCPQADSKRSRYDGVCGCKQSFQGADCFIESPQVDVKEYSDDGLCNTQTSKCDNIHVFGEYFTDVSSFTCKLKEIQILNQTYQPLSSPETTVKAIFLDFNHILCPLPKPAQSYTFSIGAFNQIFTSNYVFQAYDPRCLTCTAAGNCSLLNDHCLIEDKCYNFTDKNPQNDTLVCDPYVNEYEWSTFQVYPYIREQPSFKVEVNEEDSFKFACYFVYPRTPFSCAMTACFNSNCSFTRSPPRQSNVISAELEVKEKEMVIEESTTNNYIHVKSVIPPKYFCPSYTNTSCALTATVSFKSMKKLTCSDKSSIYQMVAEPQKKSTKGCGFEINFKWTAIAVRGTADGLYDGNQSVIINLLPGIMTSTAEITFDNQYQIKTTVVDRDRTALCNSLNDPHMTTFDGRNYDNFYEGEFVLYRHKTLPYEVHTFYRKCNNRASCNCGVAIQSGLSVIVVDKCSTTKQKKVPLTVKIYQSTKLDPRTKIIQSVNGQQYEFRLPIGTTVYVKVGRGGQKSYINVWMKASTNDFNQTEGLCGTFDGDVRNDLYSPNGTLFDIKGRRPDAFSLSWRVMEKNSIYRGICSDDRAIVEPMVFCKCKDITEQIVEKFSFLPACKSNIKESFDYNKTYTPKVYKWEAGRKWNKEKAFDFCSQQMIKIRKTCDNQPGVNIAESIENCVEDIKITDDSSWVLDALDNVIMQCTQHYLRNVTQWETVDGKMTVKELTFCINECSNKGRCIAGICDCEKSFTGPDCSISTTVAPQIVDISPQRTDLAKISSVNISIVITGGPFYMLNLYLCHFVKAELQFPGKNYTNELNQQKFTTSNAIFISFEQVECILPKANSYLVFLSTASFNVQSLIWFHQVFSSDCFQCLPGKICTLIQEKFCYIEGECYTLGTKKKGDENLVCDSSKNIIMWTDIRIGHRELLSYLSYGSSVFCALEACDVSKCPNQMSPLVKSNVFILELQLMNTEMVNVEEGGPSQMIGVQSTFPPFLICDQSIKEDECFLELAISTMSQPSNVKCPGSKKIILQVAAKWQSTNKLIASCFKTLTFFNWRVTHQIEVKATVDNIRDKDHIQEIEILLKNQNSTQINRTSIGKVKVKAIDTDKMALCKSLNDPHLTTFDGTYYNNFFEGPFNLYSHTTLPYGVQAFYRKCGARSGASCNCAAAIRSGDDVIVFDRCGFSKNSKKANKKLDIKLFLNKELTEGTHIVKKNNGREYRVYLPTGTIVIIQLSWRNFINIQIQASTLDYNNTIGLCGSFDGNATNDLTTSDNRIIKHSLFPNNFSLSWRVNQSDSLYAGICLGNSEEEEQEEEEKICSCMDGQEMCFSSQATSSCSQGGDLITGLGKNILKDVQIISLNSNCSKENRSVFEYDKDFQHKEHSWPTPSGWTKDKALKYCQDTISNSASGKSCITVVNIDFADAIKSCVEDIKISDGTTYALGTLENMKIECKLVTESNTTFWIRDNDGNTQLPNTIEKLCPLECSNGGKCVDGKCVCPKNKKGMDCSIDMKKPPEIDIPEIVNTCDISKQNCSSILIPGSNFIDDGSLFCYFQQITIYEKKVIYGKKNYIVAAQYLNFLSVSCKLPFYGSFFIRLTNNRLIFSIGFNFLRYEPQCVTCEEEMCEYKAGHCFIDEMCYTLGMKNPKDDQFYCDPDVSVNQWTKLAKYPVVETTLDIFTSTKQNGNFDVVCQFSISAKANVQHTLIWFAGKEELKQNVSVAESRSILHSKQLTNFSLGMTIQCGIQSCFQDRCNDSLSPVRRSKPLFAGFKVTIVDNNKSGAVCKSINDPHMTTFDGKTYNNFFEGEFVLYKHITLPYAVHAFYKNCNGAASCNCAVAALSGDDVIVIDGCDLDNKASKSSSFKIKMYVNGELTPGTRVIRTSGKSFEIHFPTGTHLFVKFRPWRKTNNFMNVWLYPSAFDTKKTLVKLEDTLYNGYCPEDSDDEEEKPTDIYCNCANGMNESCSKDEYIFKCDRNIKKKKGTDITDLLLENKVAPMKCVVDVPQVNFTFDINYIPLLTDDISWVNAALSDIKQVCEKEIATNPEIWVKDNTTNILKPPQDIEDTLCPNECSNRGNCSAGFCNCFDGYVGADCSINVTTPPILEEITSGMLCDTRIRNCSKTDICRINGKCQEPGESFEDDEINICNPASSKTQWTRITADIIEMKRVHITNIIGNTLTTTQGNMTLIGNPSLVDGWKGGFAINLRNGQCLQTENYFSGFFDCFRKNGPNCLLGFTMKFSMKIMRLQENSLIMSTGSDVSTSSGMFMYYKKGKLIVTVAVEHYTWSVYTKLRNEPTLNTMPVLNLNHTENTMFTCAFEMIRRKDVSYSVKWYIDNDMKKEEPIERGVSQISWKQTESYAYPIGTEVHGYSFAIVEGDTKNISISTPLPPRMLCPLKSQSVVSSTIEVSSSIEPQKNPWQCSDGKPLIQLVFGYSANRNCTGISCPDIITNAKSSWLDNRLNIPLKATVDIIKDGSQQLTLLLNADLICNKIVDPIMKDFKIKVTVKDRYTPTCKSVTDPHVTTFDGKYFKCFEVGEFLLYRHNTLPFAVHAFYKSCNGRASCNCGVAVQSGDNVILLNRCKGSQLKIRIFKSSDTLLAGTAIHRLADGRKYEIHLPTGSVISCQLTSTFINLWMRASPKDFNKTKGMCGNYDGNKRNDLLMPNGMFYAKKSSSLRTFCLAWRVNKTDSLYNGYCPKTEEANNTVIYCQNVNGTKSKCSATGDVNFCYQKKKSNTDVTDFYWKEATYPRKCLGEESEEFKYDEDYDAGEQPTVTPSGITEDQARGECQTFLSLKKTFSSCEAVKDLNVGTSVEACVTDIMMTDNLVWRVAMYEDIKAQCENLLKTDTDNWKTDNISGTSRPPDTADAICTDDCNGNGECVKGECVCNGDYTGETCSVKKNIPPRLDGIEGGNICDVNLPKCQDRIQISGEGFTDKINLTCRFVSSLESKSFYTQGTLLSTQSIYCKVPPASTYNVSVSNNGISWSNSLVYVLYDSKCFSNCTITKCTPKKNICTINKECYPRGYVDVTNFTSVCYPENLPNDWSIINQTDIKIFQKVLNKSLVTANFSHQLNIVEGPFGEPSLSINGEIKGIILTELPKCLLNPEHCSLGVTFSFSLKLHKIDKTSHIITTEKDTCGLNVMYDKRQLIVRLQTIEKEWLLSTPVSILEKFIDVQISWSEQFGFSLSIDGKMKASTKVYTLLKTMKLRCSSQVLIGSTKVKSYFTTGSWIIITAEIKIIKALNVFTEPLKFPERPTIKFDYIEKADVITAFCHFQPLAHDNLHYYVQWSLNDFIISDSSVLPNGQHFHSINESSMKQLKLRDKIYCQVSACVKSDCAATKTFWRKSLVLDVLFGLKTKTLTIKEGGKSGFIEVFSTIPPRLLCRTEDRKQYCQVLVVPVLEQKSSELKCSNKLSITQAVFPWQGNLKNEENFCKYNFDTKGRNNTLHIPVKAAIDGLLDKNQNRQVTLTIEILFNNIVETSVELGSTKVTIVDQDKHALCRSINDPHMTTFDGKFYNNYFEGEFVLYRHTTLPYAVHTFYRSCNNHASCNCAVAVQSGDDVIVIDRCGPTKKTKKGSTTITLYLNDELTEGTRIIQLYGGRKYMVYLPTGGKVIVQNSNSRSSHFLNVWFKASAADFEHTVGLCGTFDNDKTNDLLTSDGKIINFKSRRPKEFSLSWRVKLNETLYDGYCPTKTNASMGQVFCQCNQKQAAKCGVDYDKMTCQHLSKYDNKKRKKSKGVDITEKLVEESSMPPKCISSDEKVHFEFDSNYTTPDVSWPTPLNKTKTEVEEFCKKKILLSAAGSKCKEFENVNVETTVEGCIEDVQLTDTFDWASDAVENLKEQCINEIETNVTLWVLTNDTLEIPEEIFDNICINDCNNHGNCSQSNCICEKGWFGEDCSISVAQPPSIEQIEFTKSCLVNASECYIRLRGSRFSGSSEMTCTIYKINVRSSFI</sequence>
<feature type="domain" description="Apple" evidence="5">
    <location>
        <begin position="951"/>
        <end position="1031"/>
    </location>
</feature>
<evidence type="ECO:0000256" key="1">
    <source>
        <dbReference type="ARBA" id="ARBA00022729"/>
    </source>
</evidence>
<feature type="domain" description="VWFD" evidence="6">
    <location>
        <begin position="5969"/>
        <end position="6162"/>
    </location>
</feature>
<dbReference type="PROSITE" id="PS00022">
    <property type="entry name" value="EGF_1"/>
    <property type="match status" value="4"/>
</dbReference>